<dbReference type="GO" id="GO:0003723">
    <property type="term" value="F:RNA binding"/>
    <property type="evidence" value="ECO:0007669"/>
    <property type="project" value="TreeGrafter"/>
</dbReference>
<dbReference type="SMART" id="SM00333">
    <property type="entry name" value="TUDOR"/>
    <property type="match status" value="1"/>
</dbReference>
<dbReference type="Gene3D" id="2.40.50.90">
    <property type="match status" value="1"/>
</dbReference>
<dbReference type="InterPro" id="IPR001650">
    <property type="entry name" value="Helicase_C-like"/>
</dbReference>
<comment type="catalytic activity">
    <reaction evidence="5">
        <text>ATP + H2O = ADP + phosphate + H(+)</text>
        <dbReference type="Rhea" id="RHEA:13065"/>
        <dbReference type="ChEBI" id="CHEBI:15377"/>
        <dbReference type="ChEBI" id="CHEBI:15378"/>
        <dbReference type="ChEBI" id="CHEBI:30616"/>
        <dbReference type="ChEBI" id="CHEBI:43474"/>
        <dbReference type="ChEBI" id="CHEBI:456216"/>
        <dbReference type="EC" id="3.6.4.13"/>
    </reaction>
</comment>
<dbReference type="Gene3D" id="2.30.30.140">
    <property type="match status" value="1"/>
</dbReference>
<reference evidence="9" key="2">
    <citation type="submission" date="2014-03" db="EMBL/GenBank/DDBJ databases">
        <authorList>
            <person name="Genoscope - CEA"/>
        </authorList>
    </citation>
    <scope>NUCLEOTIDE SEQUENCE</scope>
</reference>
<feature type="domain" description="Helicase C-terminal" evidence="8">
    <location>
        <begin position="232"/>
        <end position="416"/>
    </location>
</feature>
<reference evidence="9" key="1">
    <citation type="journal article" date="2014" name="Nat. Commun.">
        <title>The rainbow trout genome provides novel insights into evolution after whole-genome duplication in vertebrates.</title>
        <authorList>
            <person name="Berthelot C."/>
            <person name="Brunet F."/>
            <person name="Chalopin D."/>
            <person name="Juanchich A."/>
            <person name="Bernard M."/>
            <person name="Noel B."/>
            <person name="Bento P."/>
            <person name="Da Silva C."/>
            <person name="Labadie K."/>
            <person name="Alberti A."/>
            <person name="Aury J.M."/>
            <person name="Louis A."/>
            <person name="Dehais P."/>
            <person name="Bardou P."/>
            <person name="Montfort J."/>
            <person name="Klopp C."/>
            <person name="Cabau C."/>
            <person name="Gaspin C."/>
            <person name="Thorgaard G.H."/>
            <person name="Boussaha M."/>
            <person name="Quillet E."/>
            <person name="Guyomard R."/>
            <person name="Galiana D."/>
            <person name="Bobe J."/>
            <person name="Volff J.N."/>
            <person name="Genet C."/>
            <person name="Wincker P."/>
            <person name="Jaillon O."/>
            <person name="Roest Crollius H."/>
            <person name="Guiguen Y."/>
        </authorList>
    </citation>
    <scope>NUCLEOTIDE SEQUENCE [LARGE SCALE GENOMIC DNA]</scope>
</reference>
<evidence type="ECO:0000313" key="10">
    <source>
        <dbReference type="Proteomes" id="UP000193380"/>
    </source>
</evidence>
<keyword evidence="4" id="KW-0547">Nucleotide-binding</keyword>
<dbReference type="EMBL" id="FR904668">
    <property type="protein sequence ID" value="CDQ69433.1"/>
    <property type="molecule type" value="Genomic_DNA"/>
</dbReference>
<keyword evidence="4" id="KW-0347">Helicase</keyword>
<dbReference type="SUPFAM" id="SSF63748">
    <property type="entry name" value="Tudor/PWWP/MBT"/>
    <property type="match status" value="1"/>
</dbReference>
<dbReference type="PaxDb" id="8022-A0A060WPX0"/>
<dbReference type="GO" id="GO:0016787">
    <property type="term" value="F:hydrolase activity"/>
    <property type="evidence" value="ECO:0007669"/>
    <property type="project" value="UniProtKB-KW"/>
</dbReference>
<dbReference type="SMART" id="SM00490">
    <property type="entry name" value="HELICc"/>
    <property type="match status" value="1"/>
</dbReference>
<keyword evidence="2" id="KW-0963">Cytoplasm</keyword>
<dbReference type="InterPro" id="IPR014001">
    <property type="entry name" value="Helicase_ATP-bd"/>
</dbReference>
<dbReference type="CDD" id="cd18791">
    <property type="entry name" value="SF2_C_RHA"/>
    <property type="match status" value="1"/>
</dbReference>
<evidence type="ECO:0000259" key="8">
    <source>
        <dbReference type="PROSITE" id="PS51194"/>
    </source>
</evidence>
<keyword evidence="3" id="KW-0378">Hydrolase</keyword>
<evidence type="ECO:0000256" key="5">
    <source>
        <dbReference type="ARBA" id="ARBA00047984"/>
    </source>
</evidence>
<dbReference type="GO" id="GO:0003724">
    <property type="term" value="F:RNA helicase activity"/>
    <property type="evidence" value="ECO:0007669"/>
    <property type="project" value="UniProtKB-EC"/>
</dbReference>
<evidence type="ECO:0000256" key="1">
    <source>
        <dbReference type="ARBA" id="ARBA00012552"/>
    </source>
</evidence>
<gene>
    <name evidence="9" type="ORF">GSONMT00015940001</name>
</gene>
<dbReference type="Pfam" id="PF00567">
    <property type="entry name" value="TUDOR"/>
    <property type="match status" value="1"/>
</dbReference>
<dbReference type="PANTHER" id="PTHR18934">
    <property type="entry name" value="ATP-DEPENDENT RNA HELICASE"/>
    <property type="match status" value="1"/>
</dbReference>
<keyword evidence="4" id="KW-0067">ATP-binding</keyword>
<proteinExistence type="predicted"/>
<dbReference type="EC" id="3.6.4.13" evidence="1"/>
<dbReference type="InterPro" id="IPR047384">
    <property type="entry name" value="Tudor_TDRD9"/>
</dbReference>
<evidence type="ECO:0000259" key="6">
    <source>
        <dbReference type="PROSITE" id="PS50304"/>
    </source>
</evidence>
<evidence type="ECO:0000256" key="4">
    <source>
        <dbReference type="ARBA" id="ARBA00022806"/>
    </source>
</evidence>
<dbReference type="SUPFAM" id="SSF52540">
    <property type="entry name" value="P-loop containing nucleoside triphosphate hydrolases"/>
    <property type="match status" value="1"/>
</dbReference>
<dbReference type="InterPro" id="IPR007502">
    <property type="entry name" value="Helicase-assoc_dom"/>
</dbReference>
<organism evidence="9 10">
    <name type="scientific">Oncorhynchus mykiss</name>
    <name type="common">Rainbow trout</name>
    <name type="synonym">Salmo gairdneri</name>
    <dbReference type="NCBI Taxonomy" id="8022"/>
    <lineage>
        <taxon>Eukaryota</taxon>
        <taxon>Metazoa</taxon>
        <taxon>Chordata</taxon>
        <taxon>Craniata</taxon>
        <taxon>Vertebrata</taxon>
        <taxon>Euteleostomi</taxon>
        <taxon>Actinopterygii</taxon>
        <taxon>Neopterygii</taxon>
        <taxon>Teleostei</taxon>
        <taxon>Protacanthopterygii</taxon>
        <taxon>Salmoniformes</taxon>
        <taxon>Salmonidae</taxon>
        <taxon>Salmoninae</taxon>
        <taxon>Oncorhynchus</taxon>
    </lineage>
</organism>
<dbReference type="FunFam" id="3.40.50.300:FF:000946">
    <property type="entry name" value="putative ATP-dependent RNA helicase TDRD9"/>
    <property type="match status" value="1"/>
</dbReference>
<evidence type="ECO:0000256" key="2">
    <source>
        <dbReference type="ARBA" id="ARBA00022490"/>
    </source>
</evidence>
<feature type="domain" description="Tudor" evidence="6">
    <location>
        <begin position="806"/>
        <end position="867"/>
    </location>
</feature>
<dbReference type="PROSITE" id="PS51194">
    <property type="entry name" value="HELICASE_CTER"/>
    <property type="match status" value="1"/>
</dbReference>
<dbReference type="Proteomes" id="UP000193380">
    <property type="component" value="Unassembled WGS sequence"/>
</dbReference>
<protein>
    <recommendedName>
        <fullName evidence="1">RNA helicase</fullName>
        <ecNumber evidence="1">3.6.4.13</ecNumber>
    </recommendedName>
</protein>
<dbReference type="SMART" id="SM00847">
    <property type="entry name" value="HA2"/>
    <property type="match status" value="1"/>
</dbReference>
<dbReference type="Pfam" id="PF21010">
    <property type="entry name" value="HA2_C"/>
    <property type="match status" value="1"/>
</dbReference>
<dbReference type="InterPro" id="IPR035437">
    <property type="entry name" value="SNase_OB-fold_sf"/>
</dbReference>
<dbReference type="InterPro" id="IPR027417">
    <property type="entry name" value="P-loop_NTPase"/>
</dbReference>
<dbReference type="InterPro" id="IPR002999">
    <property type="entry name" value="Tudor"/>
</dbReference>
<evidence type="ECO:0000259" key="7">
    <source>
        <dbReference type="PROSITE" id="PS51192"/>
    </source>
</evidence>
<dbReference type="SMART" id="SM00487">
    <property type="entry name" value="DEXDc"/>
    <property type="match status" value="1"/>
</dbReference>
<feature type="domain" description="Helicase ATP-binding" evidence="7">
    <location>
        <begin position="37"/>
        <end position="187"/>
    </location>
</feature>
<dbReference type="STRING" id="8022.A0A060WPX0"/>
<evidence type="ECO:0000313" key="9">
    <source>
        <dbReference type="EMBL" id="CDQ69433.1"/>
    </source>
</evidence>
<sequence>MRNKTGKPDFSASAPPTPLASYDYPSLPITKNRQELISLIENNSVVIIRGATGSGKTTQLPQFILDYYSKKNAPCNLTVTQPRKIGASSIARWVARERKCTLGSLVGYQVGLEKMATEHTRLLYMTTGVLLQKLVHERTEELDFLLLVVRKLLHSNSRYIKVILMSATINCREFAEYFGTPIRSQMNPAYVFEVEGAPYAVEEFYLDDLCSLIPHRVGGVASSLEMYNVAVSLIQSFDELEAKDQRLGFKQQDAYRGSVLVFLPGLGEIHYMQEALSKLVRKRLQVYPLHSSVTLEEQNGVFLVPVPGYRKIILSTNIAESSVTVPDVKYVIDFCLARHMVCDKETSYQSLRLTWASKTNCNQRRGTTGHQGGNSISREQLIFQFNNKIPNEDLIFLYFSQRAPLANIMLKVKLLDMGDPRSLLSTALSPPNLNDIERTVLQLKEMGALSLGNNGQGQKRFDGELTFLGRMLANLPVDLHLGKMIVLGHVFGCLEECLIIAASLSLKSFFAMPSLQQLAGYRRKLSFAHGVPRDSIAFVNAFKAWHTSRNKGQLRHPKDELEWGKENCIQIRRIREVAELYEDLKKRTSQFNMHVIENPLPMDYSSLHKQRFILQVVIAGAYYPNYFAQGEMDEELASKDLSGHDPKTTVLVRNLPPYSFLYYKQLQSLFRQCGQVKSIAFDGSRVHVEFYRMTTRGSGVLPEVSLALLLAHQRHPLGLFVHPSDKVESHAGSRTVCHMRYARVNVDFQDNSVYPVGYPDKLVVNITEVVEVGHFWGFQAGEASMEKQRYLTAEMNSRELCPVPVSLYPNLLCLAPFSEGDEQGLYYRAKILHVRGSSVEVFFLDYGNTTLVSCSCLRELPADIMAHPLQVQLQSLYNKMCLYSGVTVLLRPRSFVSRGCIHQPSVACAAARRHARGSCGVMHVELLINTDTVTSSVADIMIQEGHAIKTEESFESKQSHEVLMSLYKDLQDGTFTPNATSSSWKTNKEKEKQLIDSLLQSFSKTSRTSFHCPTDHLQMEKIPDHWQSVLMSTPYRSVLIEKDSINSVALNDSPQDSHQRMLVAGGVSVSATGACILLKETTLMPHIHGLPALITMLFRPVIELRSVCLEIVCSSPHSHLIKLPIREPYPKAL</sequence>
<dbReference type="PANTHER" id="PTHR18934:SF113">
    <property type="entry name" value="ATP-DEPENDENT RNA HELICASE TDRD9"/>
    <property type="match status" value="1"/>
</dbReference>
<dbReference type="AlphaFoldDB" id="A0A060WPX0"/>
<dbReference type="Gene3D" id="3.40.50.300">
    <property type="entry name" value="P-loop containing nucleotide triphosphate hydrolases"/>
    <property type="match status" value="2"/>
</dbReference>
<dbReference type="PROSITE" id="PS50304">
    <property type="entry name" value="TUDOR"/>
    <property type="match status" value="1"/>
</dbReference>
<dbReference type="PROSITE" id="PS51192">
    <property type="entry name" value="HELICASE_ATP_BIND_1"/>
    <property type="match status" value="1"/>
</dbReference>
<evidence type="ECO:0000256" key="3">
    <source>
        <dbReference type="ARBA" id="ARBA00022801"/>
    </source>
</evidence>
<dbReference type="Pfam" id="PF00271">
    <property type="entry name" value="Helicase_C"/>
    <property type="match status" value="1"/>
</dbReference>
<dbReference type="FunFam" id="1.20.120.1080:FF:000081">
    <property type="entry name" value="Tudor domain containing 9"/>
    <property type="match status" value="1"/>
</dbReference>
<dbReference type="Gene3D" id="1.20.120.1080">
    <property type="match status" value="1"/>
</dbReference>
<dbReference type="CDD" id="cd20431">
    <property type="entry name" value="Tudor_TDRD9"/>
    <property type="match status" value="1"/>
</dbReference>
<accession>A0A060WPX0</accession>
<name>A0A060WPX0_ONCMY</name>